<dbReference type="VEuPathDB" id="TriTrypDB:LpyrH10_01_5740"/>
<organism evidence="1 2">
    <name type="scientific">Leptomonas pyrrhocoris</name>
    <name type="common">Firebug parasite</name>
    <dbReference type="NCBI Taxonomy" id="157538"/>
    <lineage>
        <taxon>Eukaryota</taxon>
        <taxon>Discoba</taxon>
        <taxon>Euglenozoa</taxon>
        <taxon>Kinetoplastea</taxon>
        <taxon>Metakinetoplastina</taxon>
        <taxon>Trypanosomatida</taxon>
        <taxon>Trypanosomatidae</taxon>
        <taxon>Leishmaniinae</taxon>
        <taxon>Leptomonas</taxon>
    </lineage>
</organism>
<dbReference type="RefSeq" id="XP_015664829.1">
    <property type="nucleotide sequence ID" value="XM_015796821.1"/>
</dbReference>
<evidence type="ECO:0000313" key="1">
    <source>
        <dbReference type="EMBL" id="KPA86390.1"/>
    </source>
</evidence>
<evidence type="ECO:0000313" key="2">
    <source>
        <dbReference type="Proteomes" id="UP000037923"/>
    </source>
</evidence>
<comment type="caution">
    <text evidence="1">The sequence shown here is derived from an EMBL/GenBank/DDBJ whole genome shotgun (WGS) entry which is preliminary data.</text>
</comment>
<dbReference type="OMA" id="LYCSTPI"/>
<name>A0A0M9GAN7_LEPPY</name>
<dbReference type="OrthoDB" id="273259at2759"/>
<keyword evidence="2" id="KW-1185">Reference proteome</keyword>
<reference evidence="1 2" key="1">
    <citation type="submission" date="2015-07" db="EMBL/GenBank/DDBJ databases">
        <title>High-quality genome of monoxenous trypanosomatid Leptomonas pyrrhocoris.</title>
        <authorList>
            <person name="Flegontov P."/>
            <person name="Butenko A."/>
            <person name="Firsov S."/>
            <person name="Vlcek C."/>
            <person name="Logacheva M.D."/>
            <person name="Field M."/>
            <person name="Filatov D."/>
            <person name="Flegontova O."/>
            <person name="Gerasimov E."/>
            <person name="Jackson A.P."/>
            <person name="Kelly S."/>
            <person name="Opperdoes F."/>
            <person name="O'Reilly A."/>
            <person name="Votypka J."/>
            <person name="Yurchenko V."/>
            <person name="Lukes J."/>
        </authorList>
    </citation>
    <scope>NUCLEOTIDE SEQUENCE [LARGE SCALE GENOMIC DNA]</scope>
    <source>
        <strain evidence="1">H10</strain>
    </source>
</reference>
<dbReference type="EMBL" id="LGTL01000001">
    <property type="protein sequence ID" value="KPA86390.1"/>
    <property type="molecule type" value="Genomic_DNA"/>
</dbReference>
<sequence length="284" mass="30097">MALDFDVDDGPSFDDLVRSKRDDVLKGRMMSQCWTDLADQHLFFKDIAKEGRLRGESVGVVLAAVEGISRVIMRTELVNTPQGTALENTATAATASSTLPPANTASAANADNELHHAEVLVRVADAYLCLYSSTPVPTRAQWHHSLLPAVQGTVVSTDDAANIGAGSISMQASASLPTPISTHTSAPSLSPSSSSSSVVGRYLSKLRGTLQTVTQQLANPNKGDDSGGEDGSFAEEELKELVRCCVASGRRAARHPALSKTEGKAVREMVKVLQDYAGSSTLEW</sequence>
<gene>
    <name evidence="1" type="ORF">ABB37_00574</name>
</gene>
<protein>
    <submittedName>
        <fullName evidence="1">Uncharacterized protein</fullName>
    </submittedName>
</protein>
<dbReference type="Proteomes" id="UP000037923">
    <property type="component" value="Unassembled WGS sequence"/>
</dbReference>
<proteinExistence type="predicted"/>
<dbReference type="AlphaFoldDB" id="A0A0M9GAN7"/>
<accession>A0A0M9GAN7</accession>
<dbReference type="GeneID" id="26900871"/>